<sequence length="367" mass="42429">MKVSIVISARNEYPMIVSTVHSILEDLGSFLAPSEFEIIIVNNNSNDENERRGLGGTTDFISARGMYHTGVVKVLYYPVASNVGARNYGAQHAKGEYLFFSDAHMFYAQGTFERWIKTIDESGGIVHPAVSWMGAYPPQKGYQYSWKLGEEFKGTWNNYLVGDGDDWFYTPAMGHCSIGMSRTEFLLFQGYIENRCYGGGEMYLDTLWWMMGRCVVTEPRINCYHLSSGRGYAYNHDDYIHNIFSAAYTLGADMWLERIYLNYLRKGKKEVLDRLMESAKKGSQTRRDFIARNTIITFNDVIRERRWDFLNKERLGKTNSGMLIYQDSWIPLIKGTPAEKEYPGKHQEELAKFVDEHLSEFVFRRKK</sequence>
<protein>
    <recommendedName>
        <fullName evidence="1">Glycosyltransferase 2-like domain-containing protein</fullName>
    </recommendedName>
</protein>
<accession>A0A0F9NC07</accession>
<evidence type="ECO:0000313" key="2">
    <source>
        <dbReference type="EMBL" id="KKM86275.1"/>
    </source>
</evidence>
<dbReference type="InterPro" id="IPR001173">
    <property type="entry name" value="Glyco_trans_2-like"/>
</dbReference>
<dbReference type="CDD" id="cd00761">
    <property type="entry name" value="Glyco_tranf_GTA_type"/>
    <property type="match status" value="1"/>
</dbReference>
<name>A0A0F9NC07_9ZZZZ</name>
<dbReference type="AlphaFoldDB" id="A0A0F9NC07"/>
<gene>
    <name evidence="2" type="ORF">LCGC14_1280620</name>
</gene>
<evidence type="ECO:0000259" key="1">
    <source>
        <dbReference type="Pfam" id="PF00535"/>
    </source>
</evidence>
<dbReference type="SUPFAM" id="SSF53448">
    <property type="entry name" value="Nucleotide-diphospho-sugar transferases"/>
    <property type="match status" value="1"/>
</dbReference>
<dbReference type="InterPro" id="IPR029044">
    <property type="entry name" value="Nucleotide-diphossugar_trans"/>
</dbReference>
<comment type="caution">
    <text evidence="2">The sequence shown here is derived from an EMBL/GenBank/DDBJ whole genome shotgun (WGS) entry which is preliminary data.</text>
</comment>
<dbReference type="EMBL" id="LAZR01007281">
    <property type="protein sequence ID" value="KKM86275.1"/>
    <property type="molecule type" value="Genomic_DNA"/>
</dbReference>
<dbReference type="Pfam" id="PF00535">
    <property type="entry name" value="Glycos_transf_2"/>
    <property type="match status" value="1"/>
</dbReference>
<proteinExistence type="predicted"/>
<organism evidence="2">
    <name type="scientific">marine sediment metagenome</name>
    <dbReference type="NCBI Taxonomy" id="412755"/>
    <lineage>
        <taxon>unclassified sequences</taxon>
        <taxon>metagenomes</taxon>
        <taxon>ecological metagenomes</taxon>
    </lineage>
</organism>
<reference evidence="2" key="1">
    <citation type="journal article" date="2015" name="Nature">
        <title>Complex archaea that bridge the gap between prokaryotes and eukaryotes.</title>
        <authorList>
            <person name="Spang A."/>
            <person name="Saw J.H."/>
            <person name="Jorgensen S.L."/>
            <person name="Zaremba-Niedzwiedzka K."/>
            <person name="Martijn J."/>
            <person name="Lind A.E."/>
            <person name="van Eijk R."/>
            <person name="Schleper C."/>
            <person name="Guy L."/>
            <person name="Ettema T.J."/>
        </authorList>
    </citation>
    <scope>NUCLEOTIDE SEQUENCE</scope>
</reference>
<dbReference type="Gene3D" id="3.90.550.10">
    <property type="entry name" value="Spore Coat Polysaccharide Biosynthesis Protein SpsA, Chain A"/>
    <property type="match status" value="1"/>
</dbReference>
<feature type="domain" description="Glycosyltransferase 2-like" evidence="1">
    <location>
        <begin position="4"/>
        <end position="127"/>
    </location>
</feature>